<feature type="chain" id="PRO_5043493369" description="Galactose oxidase" evidence="1">
    <location>
        <begin position="26"/>
        <end position="153"/>
    </location>
</feature>
<evidence type="ECO:0008006" key="3">
    <source>
        <dbReference type="Google" id="ProtNLM"/>
    </source>
</evidence>
<reference evidence="2" key="2">
    <citation type="journal article" date="2024" name="Environ. Microbiol.">
        <title>Genome analysis and description of Tunturibacter gen. nov. expands the diversity of Terriglobia in tundra soils.</title>
        <authorList>
            <person name="Messyasz A."/>
            <person name="Mannisto M.K."/>
            <person name="Kerkhof L.J."/>
            <person name="Haggblom M.M."/>
        </authorList>
    </citation>
    <scope>NUCLEOTIDE SEQUENCE</scope>
    <source>
        <strain evidence="2">X5P6</strain>
    </source>
</reference>
<organism evidence="2">
    <name type="scientific">Tunturiibacter psychrotolerans</name>
    <dbReference type="NCBI Taxonomy" id="3069686"/>
    <lineage>
        <taxon>Bacteria</taxon>
        <taxon>Pseudomonadati</taxon>
        <taxon>Acidobacteriota</taxon>
        <taxon>Terriglobia</taxon>
        <taxon>Terriglobales</taxon>
        <taxon>Acidobacteriaceae</taxon>
        <taxon>Tunturiibacter</taxon>
    </lineage>
</organism>
<feature type="signal peptide" evidence="1">
    <location>
        <begin position="1"/>
        <end position="25"/>
    </location>
</feature>
<evidence type="ECO:0000256" key="1">
    <source>
        <dbReference type="SAM" id="SignalP"/>
    </source>
</evidence>
<protein>
    <recommendedName>
        <fullName evidence="3">Galactose oxidase</fullName>
    </recommendedName>
</protein>
<name>A0AAU7ZSV4_9BACT</name>
<dbReference type="KEGG" id="tpsc:RBB77_03920"/>
<proteinExistence type="predicted"/>
<dbReference type="EMBL" id="CP132942">
    <property type="protein sequence ID" value="XCB34052.1"/>
    <property type="molecule type" value="Genomic_DNA"/>
</dbReference>
<dbReference type="AlphaFoldDB" id="A0AAU7ZSV4"/>
<keyword evidence="1" id="KW-0732">Signal</keyword>
<gene>
    <name evidence="2" type="ORF">RBB77_03920</name>
</gene>
<accession>A0AAU7ZSV4</accession>
<sequence>MRARTKSFVSIFTVIASLNFTGCSGGGPTTPNSTPSIHNQWTWVGGANVPDQSSVYGTQGSAAPGNIPGAREQGVSWTDNSGNFWLFGGWGSAASPSQTSSNILVLDGYGLLNDLWKYSGGQWTWVGGSELFDQPGTYGIQGTPSPNNVPTGR</sequence>
<evidence type="ECO:0000313" key="2">
    <source>
        <dbReference type="EMBL" id="XCB34052.1"/>
    </source>
</evidence>
<reference evidence="2" key="1">
    <citation type="submission" date="2023-08" db="EMBL/GenBank/DDBJ databases">
        <authorList>
            <person name="Messyasz A."/>
            <person name="Mannisto M.K."/>
            <person name="Kerkhof L.J."/>
            <person name="Haggblom M."/>
        </authorList>
    </citation>
    <scope>NUCLEOTIDE SEQUENCE</scope>
    <source>
        <strain evidence="2">X5P6</strain>
    </source>
</reference>
<dbReference type="RefSeq" id="WP_353064894.1">
    <property type="nucleotide sequence ID" value="NZ_CP132942.1"/>
</dbReference>